<name>A0A842J2F8_9BACT</name>
<evidence type="ECO:0000259" key="2">
    <source>
        <dbReference type="PROSITE" id="PS50914"/>
    </source>
</evidence>
<dbReference type="AlphaFoldDB" id="A0A842J2F8"/>
<dbReference type="Proteomes" id="UP000552683">
    <property type="component" value="Unassembled WGS sequence"/>
</dbReference>
<keyword evidence="1" id="KW-1133">Transmembrane helix</keyword>
<organism evidence="3 4">
    <name type="scientific">Campylobacter massiliensis</name>
    <dbReference type="NCBI Taxonomy" id="2762557"/>
    <lineage>
        <taxon>Bacteria</taxon>
        <taxon>Pseudomonadati</taxon>
        <taxon>Campylobacterota</taxon>
        <taxon>Epsilonproteobacteria</taxon>
        <taxon>Campylobacterales</taxon>
        <taxon>Campylobacteraceae</taxon>
        <taxon>Campylobacter</taxon>
    </lineage>
</organism>
<dbReference type="InterPro" id="IPR051686">
    <property type="entry name" value="Lipoprotein_DolP"/>
</dbReference>
<keyword evidence="1" id="KW-0812">Transmembrane</keyword>
<feature type="transmembrane region" description="Helical" evidence="1">
    <location>
        <begin position="12"/>
        <end position="32"/>
    </location>
</feature>
<protein>
    <submittedName>
        <fullName evidence="3">BON domain-containing protein</fullName>
    </submittedName>
</protein>
<accession>A0A842J2F8</accession>
<evidence type="ECO:0000313" key="3">
    <source>
        <dbReference type="EMBL" id="MBC2881741.1"/>
    </source>
</evidence>
<keyword evidence="1" id="KW-0472">Membrane</keyword>
<dbReference type="PROSITE" id="PS51257">
    <property type="entry name" value="PROKAR_LIPOPROTEIN"/>
    <property type="match status" value="1"/>
</dbReference>
<evidence type="ECO:0000313" key="4">
    <source>
        <dbReference type="Proteomes" id="UP000552683"/>
    </source>
</evidence>
<evidence type="ECO:0000256" key="1">
    <source>
        <dbReference type="SAM" id="Phobius"/>
    </source>
</evidence>
<feature type="domain" description="BON" evidence="2">
    <location>
        <begin position="58"/>
        <end position="126"/>
    </location>
</feature>
<dbReference type="PROSITE" id="PS50914">
    <property type="entry name" value="BON"/>
    <property type="match status" value="2"/>
</dbReference>
<dbReference type="SMART" id="SM00749">
    <property type="entry name" value="BON"/>
    <property type="match status" value="2"/>
</dbReference>
<dbReference type="EMBL" id="JACLZK010000001">
    <property type="protein sequence ID" value="MBC2881741.1"/>
    <property type="molecule type" value="Genomic_DNA"/>
</dbReference>
<comment type="caution">
    <text evidence="3">The sequence shown here is derived from an EMBL/GenBank/DDBJ whole genome shotgun (WGS) entry which is preliminary data.</text>
</comment>
<dbReference type="Pfam" id="PF04972">
    <property type="entry name" value="BON"/>
    <property type="match status" value="2"/>
</dbReference>
<dbReference type="PANTHER" id="PTHR34606">
    <property type="entry name" value="BON DOMAIN-CONTAINING PROTEIN"/>
    <property type="match status" value="1"/>
</dbReference>
<dbReference type="PANTHER" id="PTHR34606:SF15">
    <property type="entry name" value="BON DOMAIN-CONTAINING PROTEIN"/>
    <property type="match status" value="1"/>
</dbReference>
<reference evidence="3 4" key="1">
    <citation type="submission" date="2020-08" db="EMBL/GenBank/DDBJ databases">
        <title>Complete genome and description of Campylobacter massiliensis Marseille-Q3452 sp. nov.</title>
        <authorList>
            <person name="Antezack A."/>
        </authorList>
    </citation>
    <scope>NUCLEOTIDE SEQUENCE [LARGE SCALE GENOMIC DNA]</scope>
    <source>
        <strain evidence="3 4">Marseille-Q3452</strain>
    </source>
</reference>
<keyword evidence="4" id="KW-1185">Reference proteome</keyword>
<dbReference type="InterPro" id="IPR007055">
    <property type="entry name" value="BON_dom"/>
</dbReference>
<proteinExistence type="predicted"/>
<sequence>MNKLFARFFLKSLLIFSPIFFLGGCLELFTTVTPLTGINVYDAYQISKDERGIYSITKDKFIKTKIQTKILASSGLSNLNVDVESFYGDVYLIGVVPDDEHKTKLVKLAKNTDGVSKIYTYIRFPGDGGECESNLAIMLKLKNSFFKDSIISGTSVRVSVVQCNVVFTGIITDIEQEKHAIWYAKHIDGVRDVYSFLKVMKE</sequence>
<dbReference type="InterPro" id="IPR014004">
    <property type="entry name" value="Transpt-assoc_nodulatn_dom_bac"/>
</dbReference>
<dbReference type="RefSeq" id="WP_185897471.1">
    <property type="nucleotide sequence ID" value="NZ_JACLZK010000001.1"/>
</dbReference>
<feature type="domain" description="BON" evidence="2">
    <location>
        <begin position="133"/>
        <end position="201"/>
    </location>
</feature>
<gene>
    <name evidence="3" type="ORF">H7R39_00335</name>
</gene>